<dbReference type="CDD" id="cd04264">
    <property type="entry name" value="DUF619-NAGS"/>
    <property type="match status" value="1"/>
</dbReference>
<comment type="catalytic activity">
    <reaction evidence="10">
        <text>L-glutamate + acetyl-CoA = N-acetyl-L-glutamate + CoA + H(+)</text>
        <dbReference type="Rhea" id="RHEA:24292"/>
        <dbReference type="ChEBI" id="CHEBI:15378"/>
        <dbReference type="ChEBI" id="CHEBI:29985"/>
        <dbReference type="ChEBI" id="CHEBI:44337"/>
        <dbReference type="ChEBI" id="CHEBI:57287"/>
        <dbReference type="ChEBI" id="CHEBI:57288"/>
        <dbReference type="EC" id="2.3.1.1"/>
    </reaction>
</comment>
<dbReference type="Gene3D" id="3.40.630.30">
    <property type="match status" value="1"/>
</dbReference>
<dbReference type="Pfam" id="PF04768">
    <property type="entry name" value="NAT"/>
    <property type="match status" value="1"/>
</dbReference>
<accession>H3B7I5</accession>
<evidence type="ECO:0000256" key="6">
    <source>
        <dbReference type="ARBA" id="ARBA00022946"/>
    </source>
</evidence>
<evidence type="ECO:0000256" key="8">
    <source>
        <dbReference type="ARBA" id="ARBA00023315"/>
    </source>
</evidence>
<dbReference type="InterPro" id="IPR001048">
    <property type="entry name" value="Asp/Glu/Uridylate_kinase"/>
</dbReference>
<name>H3B7I5_LATCH</name>
<dbReference type="STRING" id="7897.ENSLACP00000017856"/>
<dbReference type="Bgee" id="ENSLACG00000015730">
    <property type="expression patterns" value="Expressed in muscle tissue and 6 other cell types or tissues"/>
</dbReference>
<evidence type="ECO:0000313" key="14">
    <source>
        <dbReference type="Ensembl" id="ENSLACP00000017856.1"/>
    </source>
</evidence>
<dbReference type="PIRSF" id="PIRSF036442">
    <property type="entry name" value="NAGS_animal"/>
    <property type="match status" value="1"/>
</dbReference>
<comment type="subunit">
    <text evidence="9">Homodimer. Homotetramer.</text>
</comment>
<evidence type="ECO:0000256" key="12">
    <source>
        <dbReference type="ARBA" id="ARBA00071890"/>
    </source>
</evidence>
<dbReference type="SUPFAM" id="SSF53633">
    <property type="entry name" value="Carbamate kinase-like"/>
    <property type="match status" value="1"/>
</dbReference>
<evidence type="ECO:0000313" key="15">
    <source>
        <dbReference type="Proteomes" id="UP000008672"/>
    </source>
</evidence>
<dbReference type="Proteomes" id="UP000008672">
    <property type="component" value="Unassembled WGS sequence"/>
</dbReference>
<dbReference type="eggNOG" id="KOG2436">
    <property type="taxonomic scope" value="Eukaryota"/>
</dbReference>
<evidence type="ECO:0000256" key="7">
    <source>
        <dbReference type="ARBA" id="ARBA00023128"/>
    </source>
</evidence>
<keyword evidence="8" id="KW-0012">Acyltransferase</keyword>
<organism evidence="14 15">
    <name type="scientific">Latimeria chalumnae</name>
    <name type="common">Coelacanth</name>
    <dbReference type="NCBI Taxonomy" id="7897"/>
    <lineage>
        <taxon>Eukaryota</taxon>
        <taxon>Metazoa</taxon>
        <taxon>Chordata</taxon>
        <taxon>Craniata</taxon>
        <taxon>Vertebrata</taxon>
        <taxon>Euteleostomi</taxon>
        <taxon>Coelacanthiformes</taxon>
        <taxon>Coelacanthidae</taxon>
        <taxon>Latimeria</taxon>
    </lineage>
</organism>
<dbReference type="InterPro" id="IPR011243">
    <property type="entry name" value="GlcNAc_Synth_met"/>
</dbReference>
<comment type="function">
    <text evidence="11">Plays a role in the regulation of ureagenesis by producing the essential cofactor N-acetylglutamate (NAG), thus modulating carbamoylphosphate synthase I (CPS1) activity.</text>
</comment>
<feature type="domain" description="N-acetyltransferase" evidence="13">
    <location>
        <begin position="343"/>
        <end position="494"/>
    </location>
</feature>
<dbReference type="EC" id="2.3.1.1" evidence="3"/>
<dbReference type="InterPro" id="IPR036393">
    <property type="entry name" value="AceGlu_kinase-like_sf"/>
</dbReference>
<dbReference type="GO" id="GO:0000050">
    <property type="term" value="P:urea cycle"/>
    <property type="evidence" value="ECO:0007669"/>
    <property type="project" value="UniProtKB-KW"/>
</dbReference>
<evidence type="ECO:0000256" key="10">
    <source>
        <dbReference type="ARBA" id="ARBA00048372"/>
    </source>
</evidence>
<dbReference type="Pfam" id="PF00696">
    <property type="entry name" value="AA_kinase"/>
    <property type="match status" value="1"/>
</dbReference>
<dbReference type="EMBL" id="AFYH01038559">
    <property type="status" value="NOT_ANNOTATED_CDS"/>
    <property type="molecule type" value="Genomic_DNA"/>
</dbReference>
<protein>
    <recommendedName>
        <fullName evidence="12">N-acetylglutamate synthase, mitochondrial</fullName>
        <ecNumber evidence="3">2.3.1.1</ecNumber>
    </recommendedName>
</protein>
<dbReference type="FunFam" id="3.40.630.30:FF:000045">
    <property type="entry name" value="N-acetylglutamate synthase, mitochondrial"/>
    <property type="match status" value="1"/>
</dbReference>
<dbReference type="Ensembl" id="ENSLACT00000017986.1">
    <property type="protein sequence ID" value="ENSLACP00000017856.1"/>
    <property type="gene ID" value="ENSLACG00000015730.1"/>
</dbReference>
<proteinExistence type="inferred from homology"/>
<evidence type="ECO:0000256" key="1">
    <source>
        <dbReference type="ARBA" id="ARBA00004305"/>
    </source>
</evidence>
<dbReference type="GeneTree" id="ENSGT00390000005602"/>
<dbReference type="HOGENOM" id="CLU_034853_0_0_1"/>
<sequence>MAKLSNASVSCRAVTMAAQLLARPAVHSTASQHGPPSRGVRPLCALAAGGSHHWGSRAVAAGSGSPLSVYRDVRMFLNEIGGDPREAKYWLTYFQNCSTVGNKPFVVVEVDEIVLKSKVAMYSLAFGLSFLQRMNLKPIVVIGLPHDPNQSALSFSQIKATLVKNCKGFTEILQRNSIASMPFFNGGSLLRSEEASSHSRNSMGKVASVETDLLQWNLELGNIPIVCPIGETPSGQSVLLDSLEVTAAISKALQPLKVMFLNDSGGIQDKNKKLIGKINLPTDMDLVANAEWMCPKEHRKVKIIIDLLNHMSSESSAVITSASNVLSELFSHKGSGTLFKNAEPIWKYTSLDEIDVDRLISLINKSFGKALKEDYIDSIKHRLHSVYLSEGYNAAAIIAMAPILNGTPYLDKFVISSSKQGQGTSHMLWECMRQDLNLLFWKSRVTNRINPWYFKQCDGSFASGDWIVFWYGLSDIRDSYEMVDHAKSLPDSFYTAEIECHDPLLYEL</sequence>
<keyword evidence="15" id="KW-1185">Reference proteome</keyword>
<dbReference type="FunFam" id="3.40.1160.10:FF:000026">
    <property type="entry name" value="N-acetylglutamate synthase, mitochondrial"/>
    <property type="match status" value="1"/>
</dbReference>
<keyword evidence="5" id="KW-0808">Transferase</keyword>
<comment type="subcellular location">
    <subcellularLocation>
        <location evidence="1">Mitochondrion matrix</location>
    </subcellularLocation>
</comment>
<dbReference type="GO" id="GO:0006536">
    <property type="term" value="P:glutamate metabolic process"/>
    <property type="evidence" value="ECO:0007669"/>
    <property type="project" value="TreeGrafter"/>
</dbReference>
<reference evidence="14" key="2">
    <citation type="submission" date="2025-08" db="UniProtKB">
        <authorList>
            <consortium name="Ensembl"/>
        </authorList>
    </citation>
    <scope>IDENTIFICATION</scope>
</reference>
<dbReference type="GO" id="GO:0005759">
    <property type="term" value="C:mitochondrial matrix"/>
    <property type="evidence" value="ECO:0007669"/>
    <property type="project" value="UniProtKB-SubCell"/>
</dbReference>
<keyword evidence="7" id="KW-0496">Mitochondrion</keyword>
<evidence type="ECO:0000256" key="2">
    <source>
        <dbReference type="ARBA" id="ARBA00008694"/>
    </source>
</evidence>
<evidence type="ECO:0000256" key="3">
    <source>
        <dbReference type="ARBA" id="ARBA00012697"/>
    </source>
</evidence>
<keyword evidence="6" id="KW-0809">Transit peptide</keyword>
<evidence type="ECO:0000256" key="9">
    <source>
        <dbReference type="ARBA" id="ARBA00046824"/>
    </source>
</evidence>
<evidence type="ECO:0000256" key="5">
    <source>
        <dbReference type="ARBA" id="ARBA00022679"/>
    </source>
</evidence>
<dbReference type="FunCoup" id="H3B7I5">
    <property type="interactions" value="331"/>
</dbReference>
<evidence type="ECO:0000256" key="4">
    <source>
        <dbReference type="ARBA" id="ARBA00022436"/>
    </source>
</evidence>
<dbReference type="AlphaFoldDB" id="H3B7I5"/>
<keyword evidence="4" id="KW-0835">Urea cycle</keyword>
<evidence type="ECO:0000259" key="13">
    <source>
        <dbReference type="PROSITE" id="PS51731"/>
    </source>
</evidence>
<dbReference type="GO" id="GO:0034618">
    <property type="term" value="F:arginine binding"/>
    <property type="evidence" value="ECO:0007669"/>
    <property type="project" value="Ensembl"/>
</dbReference>
<dbReference type="InterPro" id="IPR006855">
    <property type="entry name" value="Vertebrate-like_GNAT_dom"/>
</dbReference>
<dbReference type="OMA" id="FQTCYHS"/>
<comment type="similarity">
    <text evidence="2">Belongs to the acetyltransferase family.</text>
</comment>
<dbReference type="EMBL" id="AFYH01038560">
    <property type="status" value="NOT_ANNOTATED_CDS"/>
    <property type="molecule type" value="Genomic_DNA"/>
</dbReference>
<dbReference type="PANTHER" id="PTHR23342">
    <property type="entry name" value="N-ACETYLGLUTAMATE SYNTHASE"/>
    <property type="match status" value="1"/>
</dbReference>
<evidence type="ECO:0000256" key="11">
    <source>
        <dbReference type="ARBA" id="ARBA00058188"/>
    </source>
</evidence>
<dbReference type="InParanoid" id="H3B7I5"/>
<dbReference type="PANTHER" id="PTHR23342:SF0">
    <property type="entry name" value="N-ACETYLGLUTAMATE SYNTHASE, MITOCHONDRIAL"/>
    <property type="match status" value="1"/>
</dbReference>
<reference evidence="14" key="3">
    <citation type="submission" date="2025-09" db="UniProtKB">
        <authorList>
            <consortium name="Ensembl"/>
        </authorList>
    </citation>
    <scope>IDENTIFICATION</scope>
</reference>
<gene>
    <name evidence="14" type="primary">NAGS</name>
</gene>
<dbReference type="GO" id="GO:0006526">
    <property type="term" value="P:L-arginine biosynthetic process"/>
    <property type="evidence" value="ECO:0007669"/>
    <property type="project" value="InterPro"/>
</dbReference>
<dbReference type="GO" id="GO:0004042">
    <property type="term" value="F:L-glutamate N-acetyltransferase activity"/>
    <property type="evidence" value="ECO:0007669"/>
    <property type="project" value="Ensembl"/>
</dbReference>
<dbReference type="PROSITE" id="PS51731">
    <property type="entry name" value="GNAT_NAGS"/>
    <property type="match status" value="1"/>
</dbReference>
<reference evidence="15" key="1">
    <citation type="submission" date="2011-08" db="EMBL/GenBank/DDBJ databases">
        <title>The draft genome of Latimeria chalumnae.</title>
        <authorList>
            <person name="Di Palma F."/>
            <person name="Alfoldi J."/>
            <person name="Johnson J."/>
            <person name="Berlin A."/>
            <person name="Gnerre S."/>
            <person name="Jaffe D."/>
            <person name="MacCallum I."/>
            <person name="Young S."/>
            <person name="Walker B.J."/>
            <person name="Lander E."/>
            <person name="Lindblad-Toh K."/>
        </authorList>
    </citation>
    <scope>NUCLEOTIDE SEQUENCE [LARGE SCALE GENOMIC DNA]</scope>
    <source>
        <strain evidence="15">Wild caught</strain>
    </source>
</reference>
<dbReference type="Gene3D" id="3.40.1160.10">
    <property type="entry name" value="Acetylglutamate kinase-like"/>
    <property type="match status" value="1"/>
</dbReference>